<keyword evidence="6" id="KW-0812">Transmembrane</keyword>
<dbReference type="PANTHER" id="PTHR13887">
    <property type="entry name" value="GLUTATHIONE S-TRANSFERASE KAPPA"/>
    <property type="match status" value="1"/>
</dbReference>
<name>A0ABW3FQL6_9PSEU</name>
<evidence type="ECO:0000259" key="7">
    <source>
        <dbReference type="PROSITE" id="PS51352"/>
    </source>
</evidence>
<evidence type="ECO:0000256" key="3">
    <source>
        <dbReference type="ARBA" id="ARBA00023002"/>
    </source>
</evidence>
<evidence type="ECO:0000256" key="4">
    <source>
        <dbReference type="ARBA" id="ARBA00023157"/>
    </source>
</evidence>
<keyword evidence="6" id="KW-1133">Transmembrane helix</keyword>
<dbReference type="EMBL" id="JBHTIW010000008">
    <property type="protein sequence ID" value="MFD0920642.1"/>
    <property type="molecule type" value="Genomic_DNA"/>
</dbReference>
<feature type="domain" description="Thioredoxin" evidence="7">
    <location>
        <begin position="30"/>
        <end position="242"/>
    </location>
</feature>
<reference evidence="9" key="1">
    <citation type="journal article" date="2019" name="Int. J. Syst. Evol. Microbiol.">
        <title>The Global Catalogue of Microorganisms (GCM) 10K type strain sequencing project: providing services to taxonomists for standard genome sequencing and annotation.</title>
        <authorList>
            <consortium name="The Broad Institute Genomics Platform"/>
            <consortium name="The Broad Institute Genome Sequencing Center for Infectious Disease"/>
            <person name="Wu L."/>
            <person name="Ma J."/>
        </authorList>
    </citation>
    <scope>NUCLEOTIDE SEQUENCE [LARGE SCALE GENOMIC DNA]</scope>
    <source>
        <strain evidence="9">CCUG 56401</strain>
    </source>
</reference>
<evidence type="ECO:0000313" key="8">
    <source>
        <dbReference type="EMBL" id="MFD0920642.1"/>
    </source>
</evidence>
<keyword evidence="9" id="KW-1185">Reference proteome</keyword>
<keyword evidence="2" id="KW-0732">Signal</keyword>
<protein>
    <submittedName>
        <fullName evidence="8">DsbA family protein</fullName>
    </submittedName>
</protein>
<evidence type="ECO:0000256" key="5">
    <source>
        <dbReference type="ARBA" id="ARBA00023284"/>
    </source>
</evidence>
<keyword evidence="6" id="KW-0472">Membrane</keyword>
<keyword evidence="4" id="KW-1015">Disulfide bond</keyword>
<proteinExistence type="inferred from homology"/>
<keyword evidence="3" id="KW-0560">Oxidoreductase</keyword>
<dbReference type="InterPro" id="IPR013766">
    <property type="entry name" value="Thioredoxin_domain"/>
</dbReference>
<comment type="caution">
    <text evidence="8">The sequence shown here is derived from an EMBL/GenBank/DDBJ whole genome shotgun (WGS) entry which is preliminary data.</text>
</comment>
<sequence length="244" mass="27157">MKSGPGRWPSRTTWLVVTLAVVVVAVLAWGAFSGPRPSPEAEQHERGASRQQQIADRLKALQRREPGDPLAMGSPDAPVVLIEYEDFRCPYCSKFATGVEPQLVDEYVRTGVLRIEWRDFPIFGDESVEMAKAGRAAARQGRFWQFHDAAYRMAYSIDHGTRKTAFPDERIQQIARDAGIADLARFNTDRQDPEVVQDIRVDLAEGQELGASSTPSFLINGQAILGAQPLEEFVSVIEQERANS</sequence>
<dbReference type="SUPFAM" id="SSF52833">
    <property type="entry name" value="Thioredoxin-like"/>
    <property type="match status" value="1"/>
</dbReference>
<evidence type="ECO:0000256" key="6">
    <source>
        <dbReference type="SAM" id="Phobius"/>
    </source>
</evidence>
<dbReference type="PANTHER" id="PTHR13887:SF14">
    <property type="entry name" value="DISULFIDE BOND FORMATION PROTEIN D"/>
    <property type="match status" value="1"/>
</dbReference>
<dbReference type="InterPro" id="IPR036249">
    <property type="entry name" value="Thioredoxin-like_sf"/>
</dbReference>
<dbReference type="RefSeq" id="WP_263253741.1">
    <property type="nucleotide sequence ID" value="NZ_BAABLT010000006.1"/>
</dbReference>
<dbReference type="Proteomes" id="UP001597018">
    <property type="component" value="Unassembled WGS sequence"/>
</dbReference>
<gene>
    <name evidence="8" type="ORF">ACFQ16_12885</name>
</gene>
<keyword evidence="5" id="KW-0676">Redox-active center</keyword>
<accession>A0ABW3FQL6</accession>
<evidence type="ECO:0000256" key="1">
    <source>
        <dbReference type="ARBA" id="ARBA00005791"/>
    </source>
</evidence>
<evidence type="ECO:0000256" key="2">
    <source>
        <dbReference type="ARBA" id="ARBA00022729"/>
    </source>
</evidence>
<dbReference type="InterPro" id="IPR012336">
    <property type="entry name" value="Thioredoxin-like_fold"/>
</dbReference>
<comment type="similarity">
    <text evidence="1">Belongs to the thioredoxin family. DsbA subfamily.</text>
</comment>
<dbReference type="PROSITE" id="PS51352">
    <property type="entry name" value="THIOREDOXIN_2"/>
    <property type="match status" value="1"/>
</dbReference>
<feature type="transmembrane region" description="Helical" evidence="6">
    <location>
        <begin position="12"/>
        <end position="32"/>
    </location>
</feature>
<dbReference type="Gene3D" id="3.40.30.10">
    <property type="entry name" value="Glutaredoxin"/>
    <property type="match status" value="1"/>
</dbReference>
<dbReference type="Pfam" id="PF13462">
    <property type="entry name" value="Thioredoxin_4"/>
    <property type="match status" value="1"/>
</dbReference>
<evidence type="ECO:0000313" key="9">
    <source>
        <dbReference type="Proteomes" id="UP001597018"/>
    </source>
</evidence>
<organism evidence="8 9">
    <name type="scientific">Saccharopolyspora rosea</name>
    <dbReference type="NCBI Taxonomy" id="524884"/>
    <lineage>
        <taxon>Bacteria</taxon>
        <taxon>Bacillati</taxon>
        <taxon>Actinomycetota</taxon>
        <taxon>Actinomycetes</taxon>
        <taxon>Pseudonocardiales</taxon>
        <taxon>Pseudonocardiaceae</taxon>
        <taxon>Saccharopolyspora</taxon>
    </lineage>
</organism>